<feature type="compositionally biased region" description="Low complexity" evidence="5">
    <location>
        <begin position="1623"/>
        <end position="1705"/>
    </location>
</feature>
<evidence type="ECO:0000256" key="5">
    <source>
        <dbReference type="SAM" id="MobiDB-lite"/>
    </source>
</evidence>
<feature type="region of interest" description="Disordered" evidence="5">
    <location>
        <begin position="195"/>
        <end position="256"/>
    </location>
</feature>
<feature type="compositionally biased region" description="Basic and acidic residues" evidence="5">
    <location>
        <begin position="1229"/>
        <end position="1241"/>
    </location>
</feature>
<feature type="compositionally biased region" description="Polar residues" evidence="5">
    <location>
        <begin position="1361"/>
        <end position="1383"/>
    </location>
</feature>
<dbReference type="PANTHER" id="PTHR46462:SF3">
    <property type="entry name" value="UPSET, ISOFORM A"/>
    <property type="match status" value="1"/>
</dbReference>
<dbReference type="SUPFAM" id="SSF82199">
    <property type="entry name" value="SET domain"/>
    <property type="match status" value="1"/>
</dbReference>
<feature type="region of interest" description="Disordered" evidence="5">
    <location>
        <begin position="920"/>
        <end position="942"/>
    </location>
</feature>
<feature type="compositionally biased region" description="Basic and acidic residues" evidence="5">
    <location>
        <begin position="1203"/>
        <end position="1215"/>
    </location>
</feature>
<feature type="region of interest" description="Disordered" evidence="5">
    <location>
        <begin position="482"/>
        <end position="521"/>
    </location>
</feature>
<keyword evidence="2" id="KW-0863">Zinc-finger</keyword>
<dbReference type="PANTHER" id="PTHR46462">
    <property type="entry name" value="UPSET, ISOFORM A"/>
    <property type="match status" value="1"/>
</dbReference>
<feature type="compositionally biased region" description="Basic and acidic residues" evidence="5">
    <location>
        <begin position="614"/>
        <end position="661"/>
    </location>
</feature>
<dbReference type="Pfam" id="PF20826">
    <property type="entry name" value="PHD_5"/>
    <property type="match status" value="1"/>
</dbReference>
<dbReference type="GO" id="GO:0034967">
    <property type="term" value="C:Set3 complex"/>
    <property type="evidence" value="ECO:0007669"/>
    <property type="project" value="TreeGrafter"/>
</dbReference>
<dbReference type="InterPro" id="IPR001214">
    <property type="entry name" value="SET_dom"/>
</dbReference>
<dbReference type="PROSITE" id="PS01359">
    <property type="entry name" value="ZF_PHD_1"/>
    <property type="match status" value="1"/>
</dbReference>
<dbReference type="InterPro" id="IPR013083">
    <property type="entry name" value="Znf_RING/FYVE/PHD"/>
</dbReference>
<keyword evidence="8" id="KW-1185">Reference proteome</keyword>
<dbReference type="GO" id="GO:0032259">
    <property type="term" value="P:methylation"/>
    <property type="evidence" value="ECO:0007669"/>
    <property type="project" value="UniProtKB-KW"/>
</dbReference>
<feature type="domain" description="SET" evidence="6">
    <location>
        <begin position="334"/>
        <end position="456"/>
    </location>
</feature>
<feature type="region of interest" description="Disordered" evidence="5">
    <location>
        <begin position="829"/>
        <end position="862"/>
    </location>
</feature>
<feature type="compositionally biased region" description="Basic and acidic residues" evidence="5">
    <location>
        <begin position="1718"/>
        <end position="1728"/>
    </location>
</feature>
<feature type="compositionally biased region" description="Low complexity" evidence="5">
    <location>
        <begin position="1581"/>
        <end position="1598"/>
    </location>
</feature>
<evidence type="ECO:0000256" key="4">
    <source>
        <dbReference type="ARBA" id="ARBA00022853"/>
    </source>
</evidence>
<feature type="compositionally biased region" description="Basic and acidic residues" evidence="5">
    <location>
        <begin position="225"/>
        <end position="254"/>
    </location>
</feature>
<feature type="region of interest" description="Disordered" evidence="5">
    <location>
        <begin position="52"/>
        <end position="77"/>
    </location>
</feature>
<keyword evidence="1" id="KW-0479">Metal-binding</keyword>
<feature type="compositionally biased region" description="Polar residues" evidence="5">
    <location>
        <begin position="2098"/>
        <end position="2111"/>
    </location>
</feature>
<feature type="compositionally biased region" description="Polar residues" evidence="5">
    <location>
        <begin position="1022"/>
        <end position="1031"/>
    </location>
</feature>
<feature type="compositionally biased region" description="Low complexity" evidence="5">
    <location>
        <begin position="1396"/>
        <end position="1414"/>
    </location>
</feature>
<feature type="compositionally biased region" description="Low complexity" evidence="5">
    <location>
        <begin position="1446"/>
        <end position="1457"/>
    </location>
</feature>
<feature type="compositionally biased region" description="Polar residues" evidence="5">
    <location>
        <begin position="1192"/>
        <end position="1202"/>
    </location>
</feature>
<dbReference type="Proteomes" id="UP000242188">
    <property type="component" value="Unassembled WGS sequence"/>
</dbReference>
<feature type="compositionally biased region" description="Low complexity" evidence="5">
    <location>
        <begin position="1762"/>
        <end position="1776"/>
    </location>
</feature>
<evidence type="ECO:0000256" key="1">
    <source>
        <dbReference type="ARBA" id="ARBA00022723"/>
    </source>
</evidence>
<dbReference type="SMART" id="SM00317">
    <property type="entry name" value="SET"/>
    <property type="match status" value="1"/>
</dbReference>
<feature type="compositionally biased region" description="Polar residues" evidence="5">
    <location>
        <begin position="1151"/>
        <end position="1160"/>
    </location>
</feature>
<evidence type="ECO:0000313" key="8">
    <source>
        <dbReference type="Proteomes" id="UP000242188"/>
    </source>
</evidence>
<dbReference type="CDD" id="cd10529">
    <property type="entry name" value="SET_SETD5-like"/>
    <property type="match status" value="1"/>
</dbReference>
<evidence type="ECO:0000256" key="3">
    <source>
        <dbReference type="ARBA" id="ARBA00022833"/>
    </source>
</evidence>
<dbReference type="InterPro" id="IPR001965">
    <property type="entry name" value="Znf_PHD"/>
</dbReference>
<dbReference type="STRING" id="6573.A0A210QR98"/>
<feature type="region of interest" description="Disordered" evidence="5">
    <location>
        <begin position="1469"/>
        <end position="1950"/>
    </location>
</feature>
<keyword evidence="4" id="KW-0156">Chromatin regulator</keyword>
<evidence type="ECO:0000313" key="7">
    <source>
        <dbReference type="EMBL" id="OWF51255.1"/>
    </source>
</evidence>
<dbReference type="GO" id="GO:0006325">
    <property type="term" value="P:chromatin organization"/>
    <property type="evidence" value="ECO:0007669"/>
    <property type="project" value="UniProtKB-KW"/>
</dbReference>
<feature type="compositionally biased region" description="Polar residues" evidence="5">
    <location>
        <begin position="1911"/>
        <end position="1938"/>
    </location>
</feature>
<dbReference type="OrthoDB" id="1928087at2759"/>
<feature type="compositionally biased region" description="Pro residues" evidence="5">
    <location>
        <begin position="56"/>
        <end position="74"/>
    </location>
</feature>
<dbReference type="GO" id="GO:0008270">
    <property type="term" value="F:zinc ion binding"/>
    <property type="evidence" value="ECO:0007669"/>
    <property type="project" value="UniProtKB-KW"/>
</dbReference>
<feature type="region of interest" description="Disordered" evidence="5">
    <location>
        <begin position="955"/>
        <end position="1175"/>
    </location>
</feature>
<feature type="compositionally biased region" description="Acidic residues" evidence="5">
    <location>
        <begin position="1242"/>
        <end position="1251"/>
    </location>
</feature>
<feature type="compositionally biased region" description="Basic and acidic residues" evidence="5">
    <location>
        <begin position="674"/>
        <end position="720"/>
    </location>
</feature>
<dbReference type="Gene3D" id="2.170.270.10">
    <property type="entry name" value="SET domain"/>
    <property type="match status" value="1"/>
</dbReference>
<feature type="region of interest" description="Disordered" evidence="5">
    <location>
        <begin position="1970"/>
        <end position="2139"/>
    </location>
</feature>
<evidence type="ECO:0000259" key="6">
    <source>
        <dbReference type="PROSITE" id="PS50280"/>
    </source>
</evidence>
<feature type="compositionally biased region" description="Pro residues" evidence="5">
    <location>
        <begin position="1883"/>
        <end position="1899"/>
    </location>
</feature>
<dbReference type="SMART" id="SM00249">
    <property type="entry name" value="PHD"/>
    <property type="match status" value="1"/>
</dbReference>
<dbReference type="Pfam" id="PF00856">
    <property type="entry name" value="SET"/>
    <property type="match status" value="1"/>
</dbReference>
<feature type="compositionally biased region" description="Polar residues" evidence="5">
    <location>
        <begin position="1543"/>
        <end position="1560"/>
    </location>
</feature>
<dbReference type="GO" id="GO:0070210">
    <property type="term" value="C:Rpd3L-Expanded complex"/>
    <property type="evidence" value="ECO:0007669"/>
    <property type="project" value="TreeGrafter"/>
</dbReference>
<feature type="compositionally biased region" description="Low complexity" evidence="5">
    <location>
        <begin position="2062"/>
        <end position="2071"/>
    </location>
</feature>
<dbReference type="CDD" id="cd15550">
    <property type="entry name" value="PHD_MLL5"/>
    <property type="match status" value="1"/>
</dbReference>
<dbReference type="FunFam" id="3.30.40.10:FF:000150">
    <property type="entry name" value="Inactive histone-lysine N-methyltransferase 2E"/>
    <property type="match status" value="1"/>
</dbReference>
<reference evidence="7 8" key="1">
    <citation type="journal article" date="2017" name="Nat. Ecol. Evol.">
        <title>Scallop genome provides insights into evolution of bilaterian karyotype and development.</title>
        <authorList>
            <person name="Wang S."/>
            <person name="Zhang J."/>
            <person name="Jiao W."/>
            <person name="Li J."/>
            <person name="Xun X."/>
            <person name="Sun Y."/>
            <person name="Guo X."/>
            <person name="Huan P."/>
            <person name="Dong B."/>
            <person name="Zhang L."/>
            <person name="Hu X."/>
            <person name="Sun X."/>
            <person name="Wang J."/>
            <person name="Zhao C."/>
            <person name="Wang Y."/>
            <person name="Wang D."/>
            <person name="Huang X."/>
            <person name="Wang R."/>
            <person name="Lv J."/>
            <person name="Li Y."/>
            <person name="Zhang Z."/>
            <person name="Liu B."/>
            <person name="Lu W."/>
            <person name="Hui Y."/>
            <person name="Liang J."/>
            <person name="Zhou Z."/>
            <person name="Hou R."/>
            <person name="Li X."/>
            <person name="Liu Y."/>
            <person name="Li H."/>
            <person name="Ning X."/>
            <person name="Lin Y."/>
            <person name="Zhao L."/>
            <person name="Xing Q."/>
            <person name="Dou J."/>
            <person name="Li Y."/>
            <person name="Mao J."/>
            <person name="Guo H."/>
            <person name="Dou H."/>
            <person name="Li T."/>
            <person name="Mu C."/>
            <person name="Jiang W."/>
            <person name="Fu Q."/>
            <person name="Fu X."/>
            <person name="Miao Y."/>
            <person name="Liu J."/>
            <person name="Yu Q."/>
            <person name="Li R."/>
            <person name="Liao H."/>
            <person name="Li X."/>
            <person name="Kong Y."/>
            <person name="Jiang Z."/>
            <person name="Chourrout D."/>
            <person name="Li R."/>
            <person name="Bao Z."/>
        </authorList>
    </citation>
    <scope>NUCLEOTIDE SEQUENCE [LARGE SCALE GENOMIC DNA]</scope>
    <source>
        <strain evidence="7 8">PY_sf001</strain>
    </source>
</reference>
<feature type="compositionally biased region" description="Basic and acidic residues" evidence="5">
    <location>
        <begin position="1113"/>
        <end position="1150"/>
    </location>
</feature>
<dbReference type="GO" id="GO:0008168">
    <property type="term" value="F:methyltransferase activity"/>
    <property type="evidence" value="ECO:0007669"/>
    <property type="project" value="UniProtKB-KW"/>
</dbReference>
<dbReference type="Gene3D" id="3.30.40.10">
    <property type="entry name" value="Zinc/RING finger domain, C3HC4 (zinc finger)"/>
    <property type="match status" value="1"/>
</dbReference>
<keyword evidence="3" id="KW-0862">Zinc</keyword>
<dbReference type="InterPro" id="IPR046341">
    <property type="entry name" value="SET_dom_sf"/>
</dbReference>
<feature type="region of interest" description="Disordered" evidence="5">
    <location>
        <begin position="1332"/>
        <end position="1457"/>
    </location>
</feature>
<feature type="region of interest" description="Disordered" evidence="5">
    <location>
        <begin position="1192"/>
        <end position="1284"/>
    </location>
</feature>
<keyword evidence="7" id="KW-0808">Transferase</keyword>
<accession>A0A210QR98</accession>
<feature type="compositionally biased region" description="Low complexity" evidence="5">
    <location>
        <begin position="833"/>
        <end position="847"/>
    </location>
</feature>
<feature type="compositionally biased region" description="Basic and acidic residues" evidence="5">
    <location>
        <begin position="1072"/>
        <end position="1089"/>
    </location>
</feature>
<keyword evidence="7" id="KW-0489">Methyltransferase</keyword>
<gene>
    <name evidence="7" type="ORF">KP79_PYT11201</name>
</gene>
<feature type="compositionally biased region" description="Polar residues" evidence="5">
    <location>
        <begin position="848"/>
        <end position="859"/>
    </location>
</feature>
<comment type="caution">
    <text evidence="7">The sequence shown here is derived from an EMBL/GenBank/DDBJ whole genome shotgun (WGS) entry which is preliminary data.</text>
</comment>
<dbReference type="PROSITE" id="PS50280">
    <property type="entry name" value="SET"/>
    <property type="match status" value="1"/>
</dbReference>
<sequence length="2139" mass="232480">MSVVLRLGVVHTNDGGQKDVANDTDVVDCPTGEYYMIPQTYPGCFGLPYQDHNYGAPPPPTPPPSPPPQPPSPPQVDKGLQLEVEDVVMVPAVAATEVAREISVEDDSITRCICDYTHDDGYMICCDKCSVWQHIDCMGVDRSNIPESYFCEICEPRVLDRERARQLQTKRKELLINDSSATDTDPEEAMNRQMSQQLMNTKKGKNRKKTRVRSDRNNPTTPNKNDVKLRRPKKDKKDINIKKEKENKEADKKQKQTAIKEAISKKINKSKLNKKPGLTLVMNENAQDPWDSSYSPWVDKYEEAIENQYSPDIQALMAIRINGQPADDLHPLSGKLQSKLCHVTDVNKNRKGLEASETIGEGEPIIEYTGKVTLKQQFDKDNFFKQFNPFALFYNKYDNIELCVDATSYGSTARFIRRSCKANAEVRHIMDKGVANFFIYSAKVIPRGSEITIPYDYNYKDCSYCVECACLRNNCPVAKHFKRKQNAQNKKDKSLPRTPVKPIAKSPVKSPVKSPTKSPLKSSIKKMMEVVVKKEVVVEELPPKAPIEVPPPPVEVEKEIVEPNTDPVVEEKEEPEQASAEQTSSEQTSAEAPAPPIVSDVGSDSEDVSSGTPAEKRNKISKTREERKMDAIMKAFEKLEKREERRKEALARLEHHRHDSTSDNANTSAECTGEEIKEEKVTKPEIDVEKDSKELARENVSEKEIEETDKVEPVKRESKPKSRKAKKAASRRKSRINTGSSRGSDIEMLSAPVTPSPPVQAPVVTNTRKSRTSSCTLEAISQNVTASSMATNTLPSRKRRFSSNCNSTENVVQQAVPISIMNNMLQMRRGRMSSSCSSDTTSQDESSNTLPSCPSTPAIQTADLATPPSFKFLKTKKHLMSEWLSEKTQDTNPLCLKTEPLEVAVEDNAMFVTCLPSPRNSMDHLRRNSHSSGSARAGLDNSIGSAKKRWLRQAMWDKPGPDSGSMSPVATSGGASPNPAVSTPNILPSIPSPGASPPGDFVTPLKKRRFARESCDQPIPQTPSTPATCSSVGLDYNVSVEAEDSVEQGKPDYHPTPAVIEEEEDESTAVSKEAESDTIHKSTRGRDSIDSETCDSIDRTSSRRNSIDLGDSGLEKSPETDIHEKSSETEHENSFETKVTEKCSESEFHETGSNVKQISDNAADENDIEDRTSGSKTIDLAVAELSVTCNIASDSASNSKTHVGSDKSMEVKGAEPMESECDSIQEQRNLADSDMELRQQDVESELEEGEINDGSIEESMQVDSTEDSANMGDVGGGKSAQDNKLALCDSTSKVDENKMLQPRMLETVQADCGSSSNVVVTHSVVASEVKEAAVVDSSTDTDQSVGRRPSDSDRVAILLADQSTDSDYGSSRTDLLNSSNQEVEPSHQSEESLVESVSDFSESVRHSSSSSVVSLDTSGEKVGSSSDEKTQSCLSDVSSSSERRNLASSDSVQSVVSSQTVDDFRRSFASSDSASSVVSSVIPSSVSPVVSSQSSDNVGVSSTELVCASDATSNMVGNSDTADSSEAAVSSKMDKSEVYSEDSLPSVTGSMCLPNTSEADTPSLDDFGVMSDEVENNGEASSSSSISEDSHLASSSVPSDPPPPTKKKVSLLEYRKRLKEKSTPSGSCPLSSSSSSSSQASSSYTSYPSTSPSSLSPSFMPSPSMSSSYNKPSSSTTSRGSSSLHNSRRLPSLPSLPLFDSSPPKDSSRYHFKSSSDLVRRKSTEVKKPAKPLSLTERLKLEFGFDDTEEEAQKEKNEYTDQGQEAQQQQVAPSQQGIAHQPPPHHPGFQQPMYHPQPHTGQPPLHPPLQPDMAMHGGPHPAQPAHIMGQNSAMLNGPAPGMMPPHTMVGPGHILPPVPNGQGLGQAPGMLPPHSHIAGVQAAPPPMQNGPGPAPPGGPSPRQGGKIPSLMSIQTFPSRDLQPTVNSNGPPASHSPQPQVFPGQHLQQSTDQGLGIAQHVILNNEVTSYSQPALQQQHPHTASHTTGYQQSPQGPGQPGFNSTINGPQGPNQTGFNSTINGPQGPNQTGFNSNINGPQGPNQTGFNSTMNGNSNFNMIQSSPLQVQQQQPPANGPPLVHEYNHGYNGMSNNDHKQHFQRSPSQYNSQGSVQRKSKYFGKKKKKGHNHQQQVYPDSGGLY</sequence>
<organism evidence="7 8">
    <name type="scientific">Mizuhopecten yessoensis</name>
    <name type="common">Japanese scallop</name>
    <name type="synonym">Patinopecten yessoensis</name>
    <dbReference type="NCBI Taxonomy" id="6573"/>
    <lineage>
        <taxon>Eukaryota</taxon>
        <taxon>Metazoa</taxon>
        <taxon>Spiralia</taxon>
        <taxon>Lophotrochozoa</taxon>
        <taxon>Mollusca</taxon>
        <taxon>Bivalvia</taxon>
        <taxon>Autobranchia</taxon>
        <taxon>Pteriomorphia</taxon>
        <taxon>Pectinida</taxon>
        <taxon>Pectinoidea</taxon>
        <taxon>Pectinidae</taxon>
        <taxon>Mizuhopecten</taxon>
    </lineage>
</organism>
<protein>
    <submittedName>
        <fullName evidence="7">Histone-lysine N-methyltransferase 2E</fullName>
    </submittedName>
</protein>
<feature type="compositionally biased region" description="Polar residues" evidence="5">
    <location>
        <begin position="1970"/>
        <end position="1986"/>
    </location>
</feature>
<feature type="compositionally biased region" description="Basic residues" evidence="5">
    <location>
        <begin position="721"/>
        <end position="735"/>
    </location>
</feature>
<feature type="compositionally biased region" description="Basic residues" evidence="5">
    <location>
        <begin position="202"/>
        <end position="211"/>
    </location>
</feature>
<dbReference type="InterPro" id="IPR011011">
    <property type="entry name" value="Znf_FYVE_PHD"/>
</dbReference>
<feature type="region of interest" description="Disordered" evidence="5">
    <location>
        <begin position="563"/>
        <end position="770"/>
    </location>
</feature>
<evidence type="ECO:0000256" key="2">
    <source>
        <dbReference type="ARBA" id="ARBA00022771"/>
    </source>
</evidence>
<dbReference type="InterPro" id="IPR019786">
    <property type="entry name" value="Zinc_finger_PHD-type_CS"/>
</dbReference>
<feature type="compositionally biased region" description="Basic residues" evidence="5">
    <location>
        <begin position="2112"/>
        <end position="2126"/>
    </location>
</feature>
<dbReference type="EMBL" id="NEDP02002306">
    <property type="protein sequence ID" value="OWF51255.1"/>
    <property type="molecule type" value="Genomic_DNA"/>
</dbReference>
<feature type="compositionally biased region" description="Polar residues" evidence="5">
    <location>
        <begin position="964"/>
        <end position="986"/>
    </location>
</feature>
<dbReference type="SUPFAM" id="SSF57903">
    <property type="entry name" value="FYVE/PHD zinc finger"/>
    <property type="match status" value="1"/>
</dbReference>
<dbReference type="GO" id="GO:0006355">
    <property type="term" value="P:regulation of DNA-templated transcription"/>
    <property type="evidence" value="ECO:0007669"/>
    <property type="project" value="TreeGrafter"/>
</dbReference>
<feature type="compositionally biased region" description="Low complexity" evidence="5">
    <location>
        <begin position="1469"/>
        <end position="1502"/>
    </location>
</feature>
<name>A0A210QR98_MIZYE</name>
<proteinExistence type="predicted"/>
<feature type="compositionally biased region" description="Polar residues" evidence="5">
    <location>
        <begin position="1510"/>
        <end position="1528"/>
    </location>
</feature>
<feature type="compositionally biased region" description="Polar residues" evidence="5">
    <location>
        <begin position="2000"/>
        <end position="2061"/>
    </location>
</feature>